<name>A0AAV6GM54_9TELE</name>
<feature type="region of interest" description="Disordered" evidence="1">
    <location>
        <begin position="60"/>
        <end position="90"/>
    </location>
</feature>
<organism evidence="2 3">
    <name type="scientific">Alosa alosa</name>
    <name type="common">allis shad</name>
    <dbReference type="NCBI Taxonomy" id="278164"/>
    <lineage>
        <taxon>Eukaryota</taxon>
        <taxon>Metazoa</taxon>
        <taxon>Chordata</taxon>
        <taxon>Craniata</taxon>
        <taxon>Vertebrata</taxon>
        <taxon>Euteleostomi</taxon>
        <taxon>Actinopterygii</taxon>
        <taxon>Neopterygii</taxon>
        <taxon>Teleostei</taxon>
        <taxon>Clupei</taxon>
        <taxon>Clupeiformes</taxon>
        <taxon>Clupeoidei</taxon>
        <taxon>Clupeidae</taxon>
        <taxon>Alosa</taxon>
    </lineage>
</organism>
<reference evidence="2" key="1">
    <citation type="submission" date="2020-10" db="EMBL/GenBank/DDBJ databases">
        <title>Chromosome-scale genome assembly of the Allis shad, Alosa alosa.</title>
        <authorList>
            <person name="Margot Z."/>
            <person name="Christophe K."/>
            <person name="Cabau C."/>
            <person name="Louis A."/>
            <person name="Berthelot C."/>
            <person name="Parey E."/>
            <person name="Roest Crollius H."/>
            <person name="Montfort J."/>
            <person name="Robinson-Rechavi M."/>
            <person name="Bucao C."/>
            <person name="Bouchez O."/>
            <person name="Gislard M."/>
            <person name="Lluch J."/>
            <person name="Milhes M."/>
            <person name="Lampietro C."/>
            <person name="Lopez Roques C."/>
            <person name="Donnadieu C."/>
            <person name="Braasch I."/>
            <person name="Desvignes T."/>
            <person name="Postlethwait J."/>
            <person name="Bobe J."/>
            <person name="Guiguen Y."/>
        </authorList>
    </citation>
    <scope>NUCLEOTIDE SEQUENCE</scope>
    <source>
        <strain evidence="2">M-15738</strain>
        <tissue evidence="2">Blood</tissue>
    </source>
</reference>
<feature type="compositionally biased region" description="Polar residues" evidence="1">
    <location>
        <begin position="68"/>
        <end position="81"/>
    </location>
</feature>
<sequence>MVPLSHLPADQTMCPCTLTARSSASASSNQEPRPVVAVLLMRGVRDDVLLDLERIITESGEHGDENTTHQFTTSVSDNQQEGLRDSPAAQYPDAESRIEFLGWSMPYPKGVRIPDSPDSDRYWDYIQYAEAVDRLNKCLDPGKTCRTCVERLQRIYGIEARLDWSLQLSSDEESVTDDSRFYIRPHADGPVPLYYKRAGRTWHESCSSNEDTSDLTDVERWSEACQRGGEKRERRVSQSPPGASASVSPLSPKRRMLTHWRPADDDSD</sequence>
<keyword evidence="3" id="KW-1185">Reference proteome</keyword>
<gene>
    <name evidence="2" type="ORF">AALO_G00121510</name>
</gene>
<comment type="caution">
    <text evidence="2">The sequence shown here is derived from an EMBL/GenBank/DDBJ whole genome shotgun (WGS) entry which is preliminary data.</text>
</comment>
<evidence type="ECO:0000256" key="1">
    <source>
        <dbReference type="SAM" id="MobiDB-lite"/>
    </source>
</evidence>
<protein>
    <submittedName>
        <fullName evidence="2">Uncharacterized protein</fullName>
    </submittedName>
</protein>
<proteinExistence type="predicted"/>
<evidence type="ECO:0000313" key="2">
    <source>
        <dbReference type="EMBL" id="KAG5275544.1"/>
    </source>
</evidence>
<dbReference type="EMBL" id="JADWDJ010000009">
    <property type="protein sequence ID" value="KAG5275544.1"/>
    <property type="molecule type" value="Genomic_DNA"/>
</dbReference>
<accession>A0AAV6GM54</accession>
<evidence type="ECO:0000313" key="3">
    <source>
        <dbReference type="Proteomes" id="UP000823561"/>
    </source>
</evidence>
<dbReference type="Proteomes" id="UP000823561">
    <property type="component" value="Chromosome 9"/>
</dbReference>
<dbReference type="AlphaFoldDB" id="A0AAV6GM54"/>
<feature type="region of interest" description="Disordered" evidence="1">
    <location>
        <begin position="204"/>
        <end position="268"/>
    </location>
</feature>
<feature type="compositionally biased region" description="Basic and acidic residues" evidence="1">
    <location>
        <begin position="217"/>
        <end position="236"/>
    </location>
</feature>
<feature type="compositionally biased region" description="Polar residues" evidence="1">
    <location>
        <begin position="237"/>
        <end position="249"/>
    </location>
</feature>